<dbReference type="VEuPathDB" id="FungiDB:RhiirA1_401385"/>
<feature type="region of interest" description="Disordered" evidence="1">
    <location>
        <begin position="132"/>
        <end position="203"/>
    </location>
</feature>
<keyword evidence="3" id="KW-1185">Reference proteome</keyword>
<dbReference type="Proteomes" id="UP000234323">
    <property type="component" value="Unassembled WGS sequence"/>
</dbReference>
<sequence>MAFNSNNRPQVDYLLVKQLITKLGNSSFLKTIRVGLREYNADNLGEREIVDTVEHIVGEDLTLYENFLSEHIDVLSTFGVKNVNKLYHFLYIALMCSQHSQHFQLLLGQEVDNLYDSLQIVAQIESEVDQQMEAEPSVPVSPNTLKADAVPFTPKGKERNKRVSYADAVKQDSNSDTSRPSSPSPTAPKKQPATPAPKTISTVMTGYNPEFKENVREITVYDIPSRWTQLDVLNLLKNWGQVIAIKFKSQQKYTTVTVSVDLNKAALDLWNGGAWTAPLGGIPVR</sequence>
<comment type="caution">
    <text evidence="2">The sequence shown here is derived from an EMBL/GenBank/DDBJ whole genome shotgun (WGS) entry which is preliminary data.</text>
</comment>
<dbReference type="AlphaFoldDB" id="A0A2I1G4C1"/>
<accession>A0A2I1G4C1</accession>
<evidence type="ECO:0000313" key="2">
    <source>
        <dbReference type="EMBL" id="PKY41436.1"/>
    </source>
</evidence>
<evidence type="ECO:0000256" key="1">
    <source>
        <dbReference type="SAM" id="MobiDB-lite"/>
    </source>
</evidence>
<protein>
    <submittedName>
        <fullName evidence="2">Uncharacterized protein</fullName>
    </submittedName>
</protein>
<dbReference type="EMBL" id="LLXI01000149">
    <property type="protein sequence ID" value="PKY41436.1"/>
    <property type="molecule type" value="Genomic_DNA"/>
</dbReference>
<name>A0A2I1G4C1_9GLOM</name>
<organism evidence="2 3">
    <name type="scientific">Rhizophagus irregularis</name>
    <dbReference type="NCBI Taxonomy" id="588596"/>
    <lineage>
        <taxon>Eukaryota</taxon>
        <taxon>Fungi</taxon>
        <taxon>Fungi incertae sedis</taxon>
        <taxon>Mucoromycota</taxon>
        <taxon>Glomeromycotina</taxon>
        <taxon>Glomeromycetes</taxon>
        <taxon>Glomerales</taxon>
        <taxon>Glomeraceae</taxon>
        <taxon>Rhizophagus</taxon>
    </lineage>
</organism>
<gene>
    <name evidence="2" type="ORF">RhiirA4_455013</name>
</gene>
<evidence type="ECO:0000313" key="3">
    <source>
        <dbReference type="Proteomes" id="UP000234323"/>
    </source>
</evidence>
<feature type="compositionally biased region" description="Low complexity" evidence="1">
    <location>
        <begin position="187"/>
        <end position="199"/>
    </location>
</feature>
<reference evidence="2 3" key="1">
    <citation type="submission" date="2015-10" db="EMBL/GenBank/DDBJ databases">
        <title>Genome analyses suggest a sexual origin of heterokaryosis in a supposedly ancient asexual fungus.</title>
        <authorList>
            <person name="Ropars J."/>
            <person name="Sedzielewska K."/>
            <person name="Noel J."/>
            <person name="Charron P."/>
            <person name="Farinelli L."/>
            <person name="Marton T."/>
            <person name="Kruger M."/>
            <person name="Pelin A."/>
            <person name="Brachmann A."/>
            <person name="Corradi N."/>
        </authorList>
    </citation>
    <scope>NUCLEOTIDE SEQUENCE [LARGE SCALE GENOMIC DNA]</scope>
    <source>
        <strain evidence="2 3">A4</strain>
    </source>
</reference>
<dbReference type="VEuPathDB" id="FungiDB:FUN_002968"/>
<dbReference type="VEuPathDB" id="FungiDB:RhiirFUN_013486"/>
<proteinExistence type="predicted"/>